<dbReference type="Gene3D" id="3.20.70.20">
    <property type="match status" value="1"/>
</dbReference>
<feature type="non-terminal residue" evidence="1">
    <location>
        <position position="1"/>
    </location>
</feature>
<dbReference type="SUPFAM" id="SSF51998">
    <property type="entry name" value="PFL-like glycyl radical enzymes"/>
    <property type="match status" value="1"/>
</dbReference>
<dbReference type="Pfam" id="PF13597">
    <property type="entry name" value="NRDD"/>
    <property type="match status" value="1"/>
</dbReference>
<sequence>KRLVDFQERSGHLYNLEATPAEGTTYRFAREDRKRFPGMLQAGTPEAPYYTNSSQLPVGFTDDPFEALELQDALQCKYTGGTVLHLYMAERISSSQACKQLVRTALSRFRLPYLTVTPTFSICPVHGYLAGEHTFCPRCDEALIKEQDHECTAATA</sequence>
<proteinExistence type="predicted"/>
<organism evidence="1 2">
    <name type="scientific">Pseudomonas machongensis</name>
    <dbReference type="NCBI Taxonomy" id="3110229"/>
    <lineage>
        <taxon>Bacteria</taxon>
        <taxon>Pseudomonadati</taxon>
        <taxon>Pseudomonadota</taxon>
        <taxon>Gammaproteobacteria</taxon>
        <taxon>Pseudomonadales</taxon>
        <taxon>Pseudomonadaceae</taxon>
        <taxon>Pseudomonas</taxon>
    </lineage>
</organism>
<gene>
    <name evidence="1" type="primary">nrdD</name>
    <name evidence="1" type="ORF">VA602_03130</name>
</gene>
<protein>
    <submittedName>
        <fullName evidence="1">Anaerobic ribonucleoside-triphosphate reductase</fullName>
        <ecNumber evidence="1">1.1.98.6</ecNumber>
    </submittedName>
</protein>
<dbReference type="GO" id="GO:0016491">
    <property type="term" value="F:oxidoreductase activity"/>
    <property type="evidence" value="ECO:0007669"/>
    <property type="project" value="UniProtKB-KW"/>
</dbReference>
<dbReference type="Proteomes" id="UP001302573">
    <property type="component" value="Unassembled WGS sequence"/>
</dbReference>
<accession>A0ABU5VC15</accession>
<comment type="caution">
    <text evidence="1">The sequence shown here is derived from an EMBL/GenBank/DDBJ whole genome shotgun (WGS) entry which is preliminary data.</text>
</comment>
<dbReference type="PANTHER" id="PTHR21075">
    <property type="entry name" value="ANAEROBIC RIBONUCLEOSIDE-TRIPHOSPHATE REDUCTASE"/>
    <property type="match status" value="1"/>
</dbReference>
<dbReference type="EC" id="1.1.98.6" evidence="1"/>
<reference evidence="1 2" key="1">
    <citation type="submission" date="2023-12" db="EMBL/GenBank/DDBJ databases">
        <title>Pseudomonas machongensis sp. nov., isolated from wilted pepper plants (Capsicum annuum).</title>
        <authorList>
            <person name="Qiu M."/>
            <person name="Li Y."/>
            <person name="Liu Q."/>
            <person name="Zhang X."/>
            <person name="Huang Y."/>
            <person name="Guo R."/>
            <person name="Hu M."/>
            <person name="Zhou J."/>
            <person name="Zhou X."/>
        </authorList>
    </citation>
    <scope>NUCLEOTIDE SEQUENCE [LARGE SCALE GENOMIC DNA]</scope>
    <source>
        <strain evidence="1 2">MH2</strain>
    </source>
</reference>
<keyword evidence="1" id="KW-0560">Oxidoreductase</keyword>
<dbReference type="RefSeq" id="WP_323452446.1">
    <property type="nucleotide sequence ID" value="NZ_JAYFUI010000045.1"/>
</dbReference>
<dbReference type="EMBL" id="JAYFUI010000045">
    <property type="protein sequence ID" value="MEA5670328.1"/>
    <property type="molecule type" value="Genomic_DNA"/>
</dbReference>
<keyword evidence="2" id="KW-1185">Reference proteome</keyword>
<dbReference type="InterPro" id="IPR012833">
    <property type="entry name" value="NrdD"/>
</dbReference>
<name>A0ABU5VC15_9PSED</name>
<evidence type="ECO:0000313" key="1">
    <source>
        <dbReference type="EMBL" id="MEA5670328.1"/>
    </source>
</evidence>
<evidence type="ECO:0000313" key="2">
    <source>
        <dbReference type="Proteomes" id="UP001302573"/>
    </source>
</evidence>
<dbReference type="PANTHER" id="PTHR21075:SF0">
    <property type="entry name" value="ANAEROBIC RIBONUCLEOSIDE-TRIPHOSPHATE REDUCTASE"/>
    <property type="match status" value="1"/>
</dbReference>